<dbReference type="EMBL" id="LOCO01000002">
    <property type="protein sequence ID" value="KXO11738.1"/>
    <property type="molecule type" value="Genomic_DNA"/>
</dbReference>
<feature type="transmembrane region" description="Helical" evidence="3">
    <location>
        <begin position="75"/>
        <end position="93"/>
    </location>
</feature>
<feature type="transmembrane region" description="Helical" evidence="3">
    <location>
        <begin position="215"/>
        <end position="236"/>
    </location>
</feature>
<evidence type="ECO:0000313" key="5">
    <source>
        <dbReference type="Proteomes" id="UP000070282"/>
    </source>
</evidence>
<dbReference type="GO" id="GO:0016780">
    <property type="term" value="F:phosphotransferase activity, for other substituted phosphate groups"/>
    <property type="evidence" value="ECO:0007669"/>
    <property type="project" value="InterPro"/>
</dbReference>
<feature type="transmembrane region" description="Helical" evidence="3">
    <location>
        <begin position="42"/>
        <end position="63"/>
    </location>
</feature>
<organism evidence="4 5">
    <name type="scientific">Marinobacter excellens LAMA 842</name>
    <dbReference type="NCBI Taxonomy" id="1306954"/>
    <lineage>
        <taxon>Bacteria</taxon>
        <taxon>Pseudomonadati</taxon>
        <taxon>Pseudomonadota</taxon>
        <taxon>Gammaproteobacteria</taxon>
        <taxon>Pseudomonadales</taxon>
        <taxon>Marinobacteraceae</taxon>
        <taxon>Marinobacter</taxon>
    </lineage>
</organism>
<feature type="transmembrane region" description="Helical" evidence="3">
    <location>
        <begin position="18"/>
        <end position="36"/>
    </location>
</feature>
<keyword evidence="1 2" id="KW-0808">Transferase</keyword>
<evidence type="ECO:0000313" key="4">
    <source>
        <dbReference type="EMBL" id="KXO11738.1"/>
    </source>
</evidence>
<keyword evidence="3" id="KW-0472">Membrane</keyword>
<protein>
    <submittedName>
        <fullName evidence="4">CDP-alcohol phosphatidyltransferase</fullName>
        <ecNumber evidence="4">2.7.8.-</ecNumber>
    </submittedName>
</protein>
<keyword evidence="3" id="KW-1133">Transmembrane helix</keyword>
<dbReference type="InterPro" id="IPR048254">
    <property type="entry name" value="CDP_ALCOHOL_P_TRANSF_CS"/>
</dbReference>
<dbReference type="Pfam" id="PF01066">
    <property type="entry name" value="CDP-OH_P_transf"/>
    <property type="match status" value="1"/>
</dbReference>
<comment type="caution">
    <text evidence="4">The sequence shown here is derived from an EMBL/GenBank/DDBJ whole genome shotgun (WGS) entry which is preliminary data.</text>
</comment>
<sequence>MDSIRPATFQIPAAVRELGWAALLLFFVLLSVHEWFSPPGWFGLLAILIFATQGALILTRWPARQNFGWANRTTLLRSILVVSLVAWAPFLPAADSSALWIYGVACLIALILDGVDGKVARATNSNSEFGARFDMELDALFIFGLCVATMAIGKAGPWVLMLALMRYAFLAASHFLTWLNQPLPDSFRRKTVCVWQVVTLMIAILPPTPTGFAGTTLAMALALLGWSFALDVRWLYQRRHYHEN</sequence>
<keyword evidence="3" id="KW-0812">Transmembrane</keyword>
<dbReference type="Proteomes" id="UP000070282">
    <property type="component" value="Unassembled WGS sequence"/>
</dbReference>
<dbReference type="PROSITE" id="PS00379">
    <property type="entry name" value="CDP_ALCOHOL_P_TRANSF"/>
    <property type="match status" value="1"/>
</dbReference>
<reference evidence="5" key="1">
    <citation type="submission" date="2015-12" db="EMBL/GenBank/DDBJ databases">
        <authorList>
            <person name="Lima A."/>
            <person name="Farahani Zayas N."/>
            <person name="Castro Da Silva M.A."/>
            <person name="Cabral A."/>
            <person name="Pessatti M.L."/>
        </authorList>
    </citation>
    <scope>NUCLEOTIDE SEQUENCE [LARGE SCALE GENOMIC DNA]</scope>
    <source>
        <strain evidence="5">LAMA 842</strain>
    </source>
</reference>
<name>A0A137SH24_9GAMM</name>
<dbReference type="GO" id="GO:0008654">
    <property type="term" value="P:phospholipid biosynthetic process"/>
    <property type="evidence" value="ECO:0007669"/>
    <property type="project" value="InterPro"/>
</dbReference>
<comment type="similarity">
    <text evidence="2">Belongs to the CDP-alcohol phosphatidyltransferase class-I family.</text>
</comment>
<dbReference type="InterPro" id="IPR000462">
    <property type="entry name" value="CDP-OH_P_trans"/>
</dbReference>
<gene>
    <name evidence="4" type="ORF">J122_613</name>
</gene>
<dbReference type="PATRIC" id="fig|1306954.6.peg.1563"/>
<accession>A0A137SH24</accession>
<evidence type="ECO:0000256" key="3">
    <source>
        <dbReference type="SAM" id="Phobius"/>
    </source>
</evidence>
<dbReference type="GO" id="GO:0016020">
    <property type="term" value="C:membrane"/>
    <property type="evidence" value="ECO:0007669"/>
    <property type="project" value="InterPro"/>
</dbReference>
<evidence type="ECO:0000256" key="2">
    <source>
        <dbReference type="RuleBase" id="RU003750"/>
    </source>
</evidence>
<keyword evidence="5" id="KW-1185">Reference proteome</keyword>
<dbReference type="EC" id="2.7.8.-" evidence="4"/>
<dbReference type="RefSeq" id="WP_061331047.1">
    <property type="nucleotide sequence ID" value="NZ_LOCO01000002.1"/>
</dbReference>
<dbReference type="InterPro" id="IPR043130">
    <property type="entry name" value="CDP-OH_PTrfase_TM_dom"/>
</dbReference>
<dbReference type="AlphaFoldDB" id="A0A137SH24"/>
<evidence type="ECO:0000256" key="1">
    <source>
        <dbReference type="ARBA" id="ARBA00022679"/>
    </source>
</evidence>
<dbReference type="Gene3D" id="1.20.120.1760">
    <property type="match status" value="1"/>
</dbReference>
<feature type="transmembrane region" description="Helical" evidence="3">
    <location>
        <begin position="135"/>
        <end position="152"/>
    </location>
</feature>
<feature type="transmembrane region" description="Helical" evidence="3">
    <location>
        <begin position="99"/>
        <end position="115"/>
    </location>
</feature>
<proteinExistence type="inferred from homology"/>